<dbReference type="PANTHER" id="PTHR33128">
    <property type="entry name" value="OS05G0103400 PROTEIN"/>
    <property type="match status" value="1"/>
</dbReference>
<feature type="transmembrane region" description="Helical" evidence="1">
    <location>
        <begin position="44"/>
        <end position="69"/>
    </location>
</feature>
<protein>
    <recommendedName>
        <fullName evidence="4">Transmembrane protein</fullName>
    </recommendedName>
</protein>
<dbReference type="InterPro" id="IPR021775">
    <property type="entry name" value="DUF3339"/>
</dbReference>
<feature type="transmembrane region" description="Helical" evidence="1">
    <location>
        <begin position="6"/>
        <end position="23"/>
    </location>
</feature>
<dbReference type="STRING" id="74649.A0A2P6R0B8"/>
<accession>A0A2P6R0B8</accession>
<feature type="transmembrane region" description="Helical" evidence="1">
    <location>
        <begin position="115"/>
        <end position="138"/>
    </location>
</feature>
<name>A0A2P6R0B8_ROSCH</name>
<sequence>MSDWGPVFIAVVLFVLLSPGLLFQVPGRHGCVEFGSFHTSGAAIMVHSLLYFALICVFLLAIKVHFYLVVVMADWGPVVIAVVLFVLLSPGLLFQLPGKSRVVEFGNMQTSGLSILVHTIIFFGLITIFLIAIGVHIYTG</sequence>
<evidence type="ECO:0000313" key="3">
    <source>
        <dbReference type="Proteomes" id="UP000238479"/>
    </source>
</evidence>
<dbReference type="Gramene" id="PRQ39872">
    <property type="protein sequence ID" value="PRQ39872"/>
    <property type="gene ID" value="RchiOBHm_Chr4g0429951"/>
</dbReference>
<dbReference type="AlphaFoldDB" id="A0A2P6R0B8"/>
<evidence type="ECO:0000256" key="1">
    <source>
        <dbReference type="SAM" id="Phobius"/>
    </source>
</evidence>
<dbReference type="PANTHER" id="PTHR33128:SF9">
    <property type="entry name" value="PROTEIN, PUTATIVE-RELATED"/>
    <property type="match status" value="1"/>
</dbReference>
<dbReference type="OMA" id="ALQIHIC"/>
<keyword evidence="3" id="KW-1185">Reference proteome</keyword>
<keyword evidence="1" id="KW-1133">Transmembrane helix</keyword>
<evidence type="ECO:0000313" key="2">
    <source>
        <dbReference type="EMBL" id="PRQ39872.1"/>
    </source>
</evidence>
<gene>
    <name evidence="2" type="ORF">RchiOBHm_Chr4g0429951</name>
</gene>
<dbReference type="EMBL" id="PDCK01000042">
    <property type="protein sequence ID" value="PRQ39872.1"/>
    <property type="molecule type" value="Genomic_DNA"/>
</dbReference>
<reference evidence="2 3" key="1">
    <citation type="journal article" date="2018" name="Nat. Genet.">
        <title>The Rosa genome provides new insights in the design of modern roses.</title>
        <authorList>
            <person name="Bendahmane M."/>
        </authorList>
    </citation>
    <scope>NUCLEOTIDE SEQUENCE [LARGE SCALE GENOMIC DNA]</scope>
    <source>
        <strain evidence="3">cv. Old Blush</strain>
    </source>
</reference>
<dbReference type="Proteomes" id="UP000238479">
    <property type="component" value="Chromosome 4"/>
</dbReference>
<evidence type="ECO:0008006" key="4">
    <source>
        <dbReference type="Google" id="ProtNLM"/>
    </source>
</evidence>
<keyword evidence="1" id="KW-0472">Membrane</keyword>
<dbReference type="Pfam" id="PF11820">
    <property type="entry name" value="DUF3339"/>
    <property type="match status" value="2"/>
</dbReference>
<keyword evidence="1" id="KW-0812">Transmembrane</keyword>
<comment type="caution">
    <text evidence="2">The sequence shown here is derived from an EMBL/GenBank/DDBJ whole genome shotgun (WGS) entry which is preliminary data.</text>
</comment>
<proteinExistence type="predicted"/>
<organism evidence="2 3">
    <name type="scientific">Rosa chinensis</name>
    <name type="common">China rose</name>
    <dbReference type="NCBI Taxonomy" id="74649"/>
    <lineage>
        <taxon>Eukaryota</taxon>
        <taxon>Viridiplantae</taxon>
        <taxon>Streptophyta</taxon>
        <taxon>Embryophyta</taxon>
        <taxon>Tracheophyta</taxon>
        <taxon>Spermatophyta</taxon>
        <taxon>Magnoliopsida</taxon>
        <taxon>eudicotyledons</taxon>
        <taxon>Gunneridae</taxon>
        <taxon>Pentapetalae</taxon>
        <taxon>rosids</taxon>
        <taxon>fabids</taxon>
        <taxon>Rosales</taxon>
        <taxon>Rosaceae</taxon>
        <taxon>Rosoideae</taxon>
        <taxon>Rosoideae incertae sedis</taxon>
        <taxon>Rosa</taxon>
    </lineage>
</organism>
<feature type="transmembrane region" description="Helical" evidence="1">
    <location>
        <begin position="75"/>
        <end position="94"/>
    </location>
</feature>